<evidence type="ECO:0000313" key="2">
    <source>
        <dbReference type="Proteomes" id="UP000053237"/>
    </source>
</evidence>
<dbReference type="AlphaFoldDB" id="A0A024G6C2"/>
<sequence length="199" mass="22456">MPRSVLLIPWTVRISSILSQAVNLRRVSRRRKSLLQHPKNSRHIDKSNDGIIFSYAAKSAQQVKAIPKLASYLREVKLQSSQFQKPQKYTISLGSTCALKGQYLCDSRSNALTSILSRIHNVDMQAATQPPTIHDRCAYNATYYACGYWCAVLIRIIHADSDDARCKQSRSVPMMLMQMIKVNLAIISSDHLLSVLHTI</sequence>
<proteinExistence type="predicted"/>
<reference evidence="1 2" key="1">
    <citation type="submission" date="2012-05" db="EMBL/GenBank/DDBJ databases">
        <title>Recombination and specialization in a pathogen metapopulation.</title>
        <authorList>
            <person name="Gardiner A."/>
            <person name="Kemen E."/>
            <person name="Schultz-Larsen T."/>
            <person name="MacLean D."/>
            <person name="Van Oosterhout C."/>
            <person name="Jones J.D.G."/>
        </authorList>
    </citation>
    <scope>NUCLEOTIDE SEQUENCE [LARGE SCALE GENOMIC DNA]</scope>
    <source>
        <strain evidence="1 2">Ac Nc2</strain>
    </source>
</reference>
<dbReference type="EMBL" id="CAIX01000029">
    <property type="protein sequence ID" value="CCI42114.1"/>
    <property type="molecule type" value="Genomic_DNA"/>
</dbReference>
<evidence type="ECO:0000313" key="1">
    <source>
        <dbReference type="EMBL" id="CCI42114.1"/>
    </source>
</evidence>
<name>A0A024G6C2_9STRA</name>
<organism evidence="1 2">
    <name type="scientific">Albugo candida</name>
    <dbReference type="NCBI Taxonomy" id="65357"/>
    <lineage>
        <taxon>Eukaryota</taxon>
        <taxon>Sar</taxon>
        <taxon>Stramenopiles</taxon>
        <taxon>Oomycota</taxon>
        <taxon>Peronosporomycetes</taxon>
        <taxon>Albuginales</taxon>
        <taxon>Albuginaceae</taxon>
        <taxon>Albugo</taxon>
    </lineage>
</organism>
<dbReference type="Proteomes" id="UP000053237">
    <property type="component" value="Unassembled WGS sequence"/>
</dbReference>
<keyword evidence="2" id="KW-1185">Reference proteome</keyword>
<gene>
    <name evidence="1" type="ORF">BN9_028980</name>
</gene>
<accession>A0A024G6C2</accession>
<protein>
    <submittedName>
        <fullName evidence="1">Uncharacterized protein</fullName>
    </submittedName>
</protein>
<comment type="caution">
    <text evidence="1">The sequence shown here is derived from an EMBL/GenBank/DDBJ whole genome shotgun (WGS) entry which is preliminary data.</text>
</comment>
<dbReference type="InParanoid" id="A0A024G6C2"/>